<protein>
    <submittedName>
        <fullName evidence="3">Chromosome 2, complete genome</fullName>
    </submittedName>
</protein>
<evidence type="ECO:0000313" key="5">
    <source>
        <dbReference type="Proteomes" id="UP000070720"/>
    </source>
</evidence>
<evidence type="ECO:0000256" key="2">
    <source>
        <dbReference type="SAM" id="Phobius"/>
    </source>
</evidence>
<dbReference type="eggNOG" id="ENOG502SU5G">
    <property type="taxonomic scope" value="Eukaryota"/>
</dbReference>
<reference key="3">
    <citation type="submission" date="2014-02" db="EMBL/GenBank/DDBJ databases">
        <title>A revised Fusarium graminearum genomic reference sequence using whole shotgun re-sequencing.</title>
        <authorList>
            <person name="King R."/>
            <person name="Urban M."/>
            <person name="Hassani-Pak K."/>
            <person name="Hammond-Kosack K."/>
        </authorList>
    </citation>
    <scope>NUCLEOTIDE SEQUENCE</scope>
    <source>
        <strain>PH-1</strain>
    </source>
</reference>
<feature type="transmembrane region" description="Helical" evidence="2">
    <location>
        <begin position="298"/>
        <end position="320"/>
    </location>
</feature>
<dbReference type="VEuPathDB" id="FungiDB:FGRAMPH1_01G14421"/>
<evidence type="ECO:0000313" key="4">
    <source>
        <dbReference type="EnsemblFungi" id="CEF79014"/>
    </source>
</evidence>
<evidence type="ECO:0000313" key="3">
    <source>
        <dbReference type="EMBL" id="CEF79014.1"/>
    </source>
</evidence>
<feature type="region of interest" description="Disordered" evidence="1">
    <location>
        <begin position="260"/>
        <end position="296"/>
    </location>
</feature>
<dbReference type="Proteomes" id="UP000070720">
    <property type="component" value="Chromosome 2"/>
</dbReference>
<organism evidence="4">
    <name type="scientific">Gibberella zeae (strain ATCC MYA-4620 / CBS 123657 / FGSC 9075 / NRRL 31084 / PH-1)</name>
    <name type="common">Wheat head blight fungus</name>
    <name type="synonym">Fusarium graminearum</name>
    <dbReference type="NCBI Taxonomy" id="229533"/>
    <lineage>
        <taxon>Eukaryota</taxon>
        <taxon>Fungi</taxon>
        <taxon>Dikarya</taxon>
        <taxon>Ascomycota</taxon>
        <taxon>Pezizomycotina</taxon>
        <taxon>Sordariomycetes</taxon>
        <taxon>Hypocreomycetidae</taxon>
        <taxon>Hypocreales</taxon>
        <taxon>Nectriaceae</taxon>
        <taxon>Fusarium</taxon>
    </lineage>
</organism>
<reference evidence="4" key="5">
    <citation type="submission" date="2017-01" db="UniProtKB">
        <authorList>
            <consortium name="EnsemblFungi"/>
        </authorList>
    </citation>
    <scope>IDENTIFICATION</scope>
    <source>
        <strain evidence="4">PH-1 / ATCC MYA-4620 / FGSC 9075 / NRRL 31084</strain>
    </source>
</reference>
<keyword evidence="2" id="KW-1133">Transmembrane helix</keyword>
<accession>A0A0E0S689</accession>
<dbReference type="AlphaFoldDB" id="A0A0E0S689"/>
<keyword evidence="2" id="KW-0472">Membrane</keyword>
<reference evidence="4 5" key="2">
    <citation type="journal article" date="2010" name="Nature">
        <title>Comparative genomics reveals mobile pathogenicity chromosomes in Fusarium.</title>
        <authorList>
            <person name="Ma L.J."/>
            <person name="van der Does H.C."/>
            <person name="Borkovich K.A."/>
            <person name="Coleman J.J."/>
            <person name="Daboussi M.J."/>
            <person name="Di Pietro A."/>
            <person name="Dufresne M."/>
            <person name="Freitag M."/>
            <person name="Grabherr M."/>
            <person name="Henrissat B."/>
            <person name="Houterman P.M."/>
            <person name="Kang S."/>
            <person name="Shim W.B."/>
            <person name="Woloshuk C."/>
            <person name="Xie X."/>
            <person name="Xu J.R."/>
            <person name="Antoniw J."/>
            <person name="Baker S.E."/>
            <person name="Bluhm B.H."/>
            <person name="Breakspear A."/>
            <person name="Brown D.W."/>
            <person name="Butchko R.A."/>
            <person name="Chapman S."/>
            <person name="Coulson R."/>
            <person name="Coutinho P.M."/>
            <person name="Danchin E.G."/>
            <person name="Diener A."/>
            <person name="Gale L.R."/>
            <person name="Gardiner D.M."/>
            <person name="Goff S."/>
            <person name="Hammond-Kosack K.E."/>
            <person name="Hilburn K."/>
            <person name="Hua-Van A."/>
            <person name="Jonkers W."/>
            <person name="Kazan K."/>
            <person name="Kodira C.D."/>
            <person name="Koehrsen M."/>
            <person name="Kumar L."/>
            <person name="Lee Y.H."/>
            <person name="Li L."/>
            <person name="Manners J.M."/>
            <person name="Miranda-Saavedra D."/>
            <person name="Mukherjee M."/>
            <person name="Park G."/>
            <person name="Park J."/>
            <person name="Park S.Y."/>
            <person name="Proctor R.H."/>
            <person name="Regev A."/>
            <person name="Ruiz-Roldan M.C."/>
            <person name="Sain D."/>
            <person name="Sakthikumar S."/>
            <person name="Sykes S."/>
            <person name="Schwartz D.C."/>
            <person name="Turgeon B.G."/>
            <person name="Wapinski I."/>
            <person name="Yoder O."/>
            <person name="Young S."/>
            <person name="Zeng Q."/>
            <person name="Zhou S."/>
            <person name="Galagan J."/>
            <person name="Cuomo C.A."/>
            <person name="Kistler H.C."/>
            <person name="Rep M."/>
        </authorList>
    </citation>
    <scope>GENOME REANNOTATION</scope>
    <source>
        <strain evidence="5">ATCC MYA-4620 / CBS 123657 / FGSC 9075 / NRRL 31084 / PH-1</strain>
        <strain evidence="4">PH-1 / ATCC MYA-4620 / FGSC 9075 / NRRL 31084</strain>
    </source>
</reference>
<dbReference type="EMBL" id="HG970333">
    <property type="protein sequence ID" value="CEF79014.1"/>
    <property type="molecule type" value="Genomic_DNA"/>
</dbReference>
<keyword evidence="5" id="KW-1185">Reference proteome</keyword>
<dbReference type="InParanoid" id="A0A0E0S689"/>
<keyword evidence="2" id="KW-0812">Transmembrane</keyword>
<reference evidence="4 5" key="1">
    <citation type="journal article" date="2007" name="Science">
        <title>The Fusarium graminearum genome reveals a link between localized polymorphism and pathogen specialization.</title>
        <authorList>
            <person name="Cuomo C.A."/>
            <person name="Gueldener U."/>
            <person name="Xu J.-R."/>
            <person name="Trail F."/>
            <person name="Turgeon B.G."/>
            <person name="Di Pietro A."/>
            <person name="Walton J.D."/>
            <person name="Ma L.-J."/>
            <person name="Baker S.E."/>
            <person name="Rep M."/>
            <person name="Adam G."/>
            <person name="Antoniw J."/>
            <person name="Baldwin T."/>
            <person name="Calvo S.E."/>
            <person name="Chang Y.-L."/>
            <person name="DeCaprio D."/>
            <person name="Gale L.R."/>
            <person name="Gnerre S."/>
            <person name="Goswami R.S."/>
            <person name="Hammond-Kosack K."/>
            <person name="Harris L.J."/>
            <person name="Hilburn K."/>
            <person name="Kennell J.C."/>
            <person name="Kroken S."/>
            <person name="Magnuson J.K."/>
            <person name="Mannhaupt G."/>
            <person name="Mauceli E.W."/>
            <person name="Mewes H.-W."/>
            <person name="Mitterbauer R."/>
            <person name="Muehlbauer G."/>
            <person name="Muensterkoetter M."/>
            <person name="Nelson D."/>
            <person name="O'Donnell K."/>
            <person name="Ouellet T."/>
            <person name="Qi W."/>
            <person name="Quesneville H."/>
            <person name="Roncero M.I.G."/>
            <person name="Seong K.-Y."/>
            <person name="Tetko I.V."/>
            <person name="Urban M."/>
            <person name="Waalwijk C."/>
            <person name="Ward T.J."/>
            <person name="Yao J."/>
            <person name="Birren B.W."/>
            <person name="Kistler H.C."/>
        </authorList>
    </citation>
    <scope>NUCLEOTIDE SEQUENCE [LARGE SCALE GENOMIC DNA]</scope>
    <source>
        <strain evidence="5">ATCC MYA-4620 / CBS 123657 / FGSC 9075 / NRRL 31084 / PH-1</strain>
        <strain evidence="4">PH-1 / ATCC MYA-4620 / FGSC 9075 / NRRL 31084</strain>
    </source>
</reference>
<sequence length="322" mass="33945">MPTATEFFGIAITNFGPLTTTYTPPPSCTTATTDHLIYAIENVTGPYHGAPSCEHNLVQDCIPDGSSYDTLADKIVNPWAYGFFNYHSPGIYCPKGWTTAAVLGHGDKTGSELRSGAFTNTQAPSSTFTGPSIIQPDKVWLSVLEPSETLAFCCPSGWDGIEWGICATYIEHFSSSNHTGICVRDYYPPQYPVVTVHTVEGEPVSGSAGVLSAVSASGTWSDQVEKLTGILPSPDLTSSLIVVRTLPAVPLIYKSSDIEATETGTGDDGGKKDSGDDDNKDDTKKADENGSGASTSPIMYGLAPAVAVIVGMVTGTGLLMPW</sequence>
<name>A0A0E0S689_GIBZE</name>
<proteinExistence type="predicted"/>
<reference evidence="3 5" key="4">
    <citation type="journal article" date="2015" name="BMC Genomics">
        <title>The completed genome sequence of the pathogenic ascomycete fungus Fusarium graminearum.</title>
        <authorList>
            <person name="King R."/>
            <person name="Urban M."/>
            <person name="Hammond-Kosack M.C."/>
            <person name="Hassani-Pak K."/>
            <person name="Hammond-Kosack K.E."/>
        </authorList>
    </citation>
    <scope>NUCLEOTIDE SEQUENCE [LARGE SCALE GENOMIC DNA]</scope>
    <source>
        <strain evidence="5">ATCC MYA-4620 / CBS 123657 / FGSC 9075 / NRRL 31084 / PH-1</strain>
        <strain evidence="3">PH-1</strain>
    </source>
</reference>
<dbReference type="EnsemblFungi" id="CEF79014">
    <property type="protein sequence ID" value="CEF79014"/>
    <property type="gene ID" value="FGRRES_16154"/>
</dbReference>
<evidence type="ECO:0000256" key="1">
    <source>
        <dbReference type="SAM" id="MobiDB-lite"/>
    </source>
</evidence>
<gene>
    <name evidence="4" type="primary">FG04078.1</name>
    <name evidence="3" type="ORF">FGRAMPH1_01T14421</name>
</gene>